<dbReference type="Proteomes" id="UP001140094">
    <property type="component" value="Unassembled WGS sequence"/>
</dbReference>
<keyword evidence="4" id="KW-0146">Chitin degradation</keyword>
<dbReference type="EC" id="3.2.1.14" evidence="2"/>
<keyword evidence="6 11" id="KW-0326">Glycosidase</keyword>
<dbReference type="GO" id="GO:0006032">
    <property type="term" value="P:chitin catabolic process"/>
    <property type="evidence" value="ECO:0007669"/>
    <property type="project" value="UniProtKB-KW"/>
</dbReference>
<proteinExistence type="predicted"/>
<dbReference type="PROSITE" id="PS01095">
    <property type="entry name" value="GH18_1"/>
    <property type="match status" value="1"/>
</dbReference>
<name>A0A9W8LT97_9FUNG</name>
<dbReference type="PANTHER" id="PTHR45708">
    <property type="entry name" value="ENDOCHITINASE"/>
    <property type="match status" value="1"/>
</dbReference>
<feature type="domain" description="GH18" evidence="10">
    <location>
        <begin position="29"/>
        <end position="312"/>
    </location>
</feature>
<feature type="chain" id="PRO_5040883531" description="chitinase" evidence="9">
    <location>
        <begin position="23"/>
        <end position="664"/>
    </location>
</feature>
<evidence type="ECO:0000256" key="8">
    <source>
        <dbReference type="SAM" id="MobiDB-lite"/>
    </source>
</evidence>
<keyword evidence="7" id="KW-0624">Polysaccharide degradation</keyword>
<reference evidence="11" key="1">
    <citation type="submission" date="2022-07" db="EMBL/GenBank/DDBJ databases">
        <title>Phylogenomic reconstructions and comparative analyses of Kickxellomycotina fungi.</title>
        <authorList>
            <person name="Reynolds N.K."/>
            <person name="Stajich J.E."/>
            <person name="Barry K."/>
            <person name="Grigoriev I.V."/>
            <person name="Crous P."/>
            <person name="Smith M.E."/>
        </authorList>
    </citation>
    <scope>NUCLEOTIDE SEQUENCE</scope>
    <source>
        <strain evidence="11">NRRL 1565</strain>
    </source>
</reference>
<accession>A0A9W8LT97</accession>
<dbReference type="InterPro" id="IPR045321">
    <property type="entry name" value="Cts1-like"/>
</dbReference>
<evidence type="ECO:0000256" key="9">
    <source>
        <dbReference type="SAM" id="SignalP"/>
    </source>
</evidence>
<keyword evidence="9" id="KW-0732">Signal</keyword>
<dbReference type="InterPro" id="IPR050542">
    <property type="entry name" value="Glycosyl_Hydrlase18_Chitinase"/>
</dbReference>
<keyword evidence="3 11" id="KW-0378">Hydrolase</keyword>
<dbReference type="GO" id="GO:0008843">
    <property type="term" value="F:endochitinase activity"/>
    <property type="evidence" value="ECO:0007669"/>
    <property type="project" value="UniProtKB-EC"/>
</dbReference>
<evidence type="ECO:0000256" key="6">
    <source>
        <dbReference type="ARBA" id="ARBA00023295"/>
    </source>
</evidence>
<dbReference type="PANTHER" id="PTHR45708:SF49">
    <property type="entry name" value="ENDOCHITINASE"/>
    <property type="match status" value="1"/>
</dbReference>
<dbReference type="Gene3D" id="3.20.20.80">
    <property type="entry name" value="Glycosidases"/>
    <property type="match status" value="1"/>
</dbReference>
<dbReference type="InterPro" id="IPR001579">
    <property type="entry name" value="Glyco_hydro_18_chit_AS"/>
</dbReference>
<dbReference type="SUPFAM" id="SSF51445">
    <property type="entry name" value="(Trans)glycosidases"/>
    <property type="match status" value="1"/>
</dbReference>
<keyword evidence="5" id="KW-0119">Carbohydrate metabolism</keyword>
<dbReference type="PROSITE" id="PS51910">
    <property type="entry name" value="GH18_2"/>
    <property type="match status" value="1"/>
</dbReference>
<feature type="region of interest" description="Disordered" evidence="8">
    <location>
        <begin position="309"/>
        <end position="374"/>
    </location>
</feature>
<organism evidence="11 12">
    <name type="scientific">Coemansia guatemalensis</name>
    <dbReference type="NCBI Taxonomy" id="2761395"/>
    <lineage>
        <taxon>Eukaryota</taxon>
        <taxon>Fungi</taxon>
        <taxon>Fungi incertae sedis</taxon>
        <taxon>Zoopagomycota</taxon>
        <taxon>Kickxellomycotina</taxon>
        <taxon>Kickxellomycetes</taxon>
        <taxon>Kickxellales</taxon>
        <taxon>Kickxellaceae</taxon>
        <taxon>Coemansia</taxon>
    </lineage>
</organism>
<dbReference type="EMBL" id="JANBUO010000630">
    <property type="protein sequence ID" value="KAJ2802638.1"/>
    <property type="molecule type" value="Genomic_DNA"/>
</dbReference>
<evidence type="ECO:0000256" key="2">
    <source>
        <dbReference type="ARBA" id="ARBA00012729"/>
    </source>
</evidence>
<feature type="compositionally biased region" description="Low complexity" evidence="8">
    <location>
        <begin position="324"/>
        <end position="358"/>
    </location>
</feature>
<keyword evidence="12" id="KW-1185">Reference proteome</keyword>
<dbReference type="InterPro" id="IPR001223">
    <property type="entry name" value="Glyco_hydro18_cat"/>
</dbReference>
<gene>
    <name evidence="11" type="primary">CHT2_4</name>
    <name evidence="11" type="ORF">H4R20_003203</name>
</gene>
<dbReference type="CDD" id="cd02877">
    <property type="entry name" value="GH18_hevamine_XipI_class_III"/>
    <property type="match status" value="1"/>
</dbReference>
<comment type="catalytic activity">
    <reaction evidence="1">
        <text>Random endo-hydrolysis of N-acetyl-beta-D-glucosaminide (1-&gt;4)-beta-linkages in chitin and chitodextrins.</text>
        <dbReference type="EC" id="3.2.1.14"/>
    </reaction>
</comment>
<evidence type="ECO:0000313" key="12">
    <source>
        <dbReference type="Proteomes" id="UP001140094"/>
    </source>
</evidence>
<evidence type="ECO:0000313" key="11">
    <source>
        <dbReference type="EMBL" id="KAJ2802638.1"/>
    </source>
</evidence>
<protein>
    <recommendedName>
        <fullName evidence="2">chitinase</fullName>
        <ecNumber evidence="2">3.2.1.14</ecNumber>
    </recommendedName>
</protein>
<evidence type="ECO:0000256" key="4">
    <source>
        <dbReference type="ARBA" id="ARBA00023024"/>
    </source>
</evidence>
<dbReference type="GO" id="GO:0005576">
    <property type="term" value="C:extracellular region"/>
    <property type="evidence" value="ECO:0007669"/>
    <property type="project" value="TreeGrafter"/>
</dbReference>
<comment type="caution">
    <text evidence="11">The sequence shown here is derived from an EMBL/GenBank/DDBJ whole genome shotgun (WGS) entry which is preliminary data.</text>
</comment>
<dbReference type="InterPro" id="IPR017853">
    <property type="entry name" value="GH"/>
</dbReference>
<evidence type="ECO:0000256" key="7">
    <source>
        <dbReference type="ARBA" id="ARBA00023326"/>
    </source>
</evidence>
<dbReference type="AlphaFoldDB" id="A0A9W8LT97"/>
<evidence type="ECO:0000256" key="5">
    <source>
        <dbReference type="ARBA" id="ARBA00023277"/>
    </source>
</evidence>
<sequence>MLRSTSSSVIAALVAFAGYAISFDVSCNSNYVSYYGQNSARNQKSLGEYCKDATEDLIVLAFMNGFPNILLNFANACETTFDGSTLLHCPSMAKDIEYCQSQGKAVILSMGGASGAYGFGSESDGTQFADTVWNMFMKGNAAQRPFDDAVLDGIDLDIEGGGGTGYVSFIEQLRSHYSSDTSKKYYIAAAPQCPYPDAYLGSTLNSAWFDMVYVQFYNNFCGLNAYPNWFNFEDWDNWAKKNSINKDVKVYIGAPGSPSAASSGYVDGSTLTSIYNNVRSKYSSLGGIMTWDVSQARTSGIANSIRSALDNGGTCRKPGGGGEPTTSTNTGSSSSTSESSSSSQYSTSSSTSESNSESSTDENPESPDTTTDMGLSTVVTTATETITSVSTFVTSIFTEVTTESTFTSYLTTVYTLTQSGEDYLSSNAQSSIANTEGEESVKGMSFSSADETADNSIEIATNTNPASDKCPVEGAPCVESMQGCNSVGYALCVNGRWSVYPCFSGTTCYLQGSAAICDWEREYGRDPCNVQPIQRNPSKSTAKMLSALKPDLRPVSAFTADGINSRIEYIPLSVSRGRFSALVKLQTLHVPFDNNWMLSFQLPYGQSIDNVDSGRIVANGTSVSILPKDSADPLPSMAISITVRGRYSWPYRIPDLTIAKVSLH</sequence>
<feature type="signal peptide" evidence="9">
    <location>
        <begin position="1"/>
        <end position="22"/>
    </location>
</feature>
<dbReference type="OrthoDB" id="6020543at2759"/>
<evidence type="ECO:0000256" key="1">
    <source>
        <dbReference type="ARBA" id="ARBA00000822"/>
    </source>
</evidence>
<dbReference type="GO" id="GO:0000272">
    <property type="term" value="P:polysaccharide catabolic process"/>
    <property type="evidence" value="ECO:0007669"/>
    <property type="project" value="UniProtKB-KW"/>
</dbReference>
<evidence type="ECO:0000259" key="10">
    <source>
        <dbReference type="PROSITE" id="PS51910"/>
    </source>
</evidence>
<evidence type="ECO:0000256" key="3">
    <source>
        <dbReference type="ARBA" id="ARBA00022801"/>
    </source>
</evidence>